<dbReference type="OrthoDB" id="8907571at2"/>
<sequence>MKRKPIHRGGIVSAGYDPTRRYLDVEFDTGRILRCESVGSEVADRFLHSGSPITYWREEIEDVYTIHEVSAKESDEEKPVAKKSIDDLKRLFGDL</sequence>
<dbReference type="Pfam" id="PF13619">
    <property type="entry name" value="KTSC"/>
    <property type="match status" value="1"/>
</dbReference>
<dbReference type="InterPro" id="IPR025309">
    <property type="entry name" value="KTSC_dom"/>
</dbReference>
<gene>
    <name evidence="2" type="ORF">GBM95_04905</name>
</gene>
<reference evidence="2 3" key="1">
    <citation type="submission" date="2019-10" db="EMBL/GenBank/DDBJ databases">
        <title>Genome diversity of Sutterella seckii.</title>
        <authorList>
            <person name="Chaplin A.V."/>
            <person name="Sokolova S.R."/>
            <person name="Mosin K.A."/>
            <person name="Ivanova E.L."/>
            <person name="Kochetkova T.O."/>
            <person name="Goltsov A.Y."/>
            <person name="Trofimov D.Y."/>
            <person name="Efimov B.A."/>
        </authorList>
    </citation>
    <scope>NUCLEOTIDE SEQUENCE [LARGE SCALE GENOMIC DNA]</scope>
    <source>
        <strain evidence="2 3">ASD393</strain>
    </source>
</reference>
<protein>
    <submittedName>
        <fullName evidence="2">KTSC domain-containing protein</fullName>
    </submittedName>
</protein>
<proteinExistence type="predicted"/>
<organism evidence="2 3">
    <name type="scientific">Sutterella seckii</name>
    <dbReference type="NCBI Taxonomy" id="1944635"/>
    <lineage>
        <taxon>Bacteria</taxon>
        <taxon>Pseudomonadati</taxon>
        <taxon>Pseudomonadota</taxon>
        <taxon>Betaproteobacteria</taxon>
        <taxon>Burkholderiales</taxon>
        <taxon>Sutterellaceae</taxon>
        <taxon>Sutterella</taxon>
    </lineage>
</organism>
<name>A0A6I1EL28_9BURK</name>
<dbReference type="RefSeq" id="WP_152158067.1">
    <property type="nucleotide sequence ID" value="NZ_WEHX01000020.1"/>
</dbReference>
<dbReference type="AlphaFoldDB" id="A0A6I1EL28"/>
<comment type="caution">
    <text evidence="2">The sequence shown here is derived from an EMBL/GenBank/DDBJ whole genome shotgun (WGS) entry which is preliminary data.</text>
</comment>
<evidence type="ECO:0000313" key="2">
    <source>
        <dbReference type="EMBL" id="KAB7661335.1"/>
    </source>
</evidence>
<feature type="domain" description="KTSC" evidence="1">
    <location>
        <begin position="11"/>
        <end position="64"/>
    </location>
</feature>
<dbReference type="Proteomes" id="UP000430564">
    <property type="component" value="Unassembled WGS sequence"/>
</dbReference>
<dbReference type="EMBL" id="WEHX01000020">
    <property type="protein sequence ID" value="KAB7661335.1"/>
    <property type="molecule type" value="Genomic_DNA"/>
</dbReference>
<evidence type="ECO:0000259" key="1">
    <source>
        <dbReference type="Pfam" id="PF13619"/>
    </source>
</evidence>
<accession>A0A6I1EL28</accession>
<evidence type="ECO:0000313" key="3">
    <source>
        <dbReference type="Proteomes" id="UP000430564"/>
    </source>
</evidence>